<evidence type="ECO:0000256" key="2">
    <source>
        <dbReference type="ARBA" id="ARBA00022884"/>
    </source>
</evidence>
<keyword evidence="5" id="KW-1185">Reference proteome</keyword>
<dbReference type="PANTHER" id="PTHR34654:SF1">
    <property type="entry name" value="RNA-BINDING PROTEIN KHPA"/>
    <property type="match status" value="1"/>
</dbReference>
<proteinExistence type="inferred from homology"/>
<comment type="similarity">
    <text evidence="3">Belongs to the KhpA RNA-binding protein family.</text>
</comment>
<dbReference type="PANTHER" id="PTHR34654">
    <property type="entry name" value="UPF0109 PROTEIN SCO5592"/>
    <property type="match status" value="1"/>
</dbReference>
<dbReference type="GO" id="GO:0009252">
    <property type="term" value="P:peptidoglycan biosynthetic process"/>
    <property type="evidence" value="ECO:0007669"/>
    <property type="project" value="UniProtKB-UniRule"/>
</dbReference>
<keyword evidence="3" id="KW-0961">Cell wall biogenesis/degradation</keyword>
<keyword evidence="1 3" id="KW-0963">Cytoplasm</keyword>
<dbReference type="GO" id="GO:0003723">
    <property type="term" value="F:RNA binding"/>
    <property type="evidence" value="ECO:0007669"/>
    <property type="project" value="UniProtKB-UniRule"/>
</dbReference>
<dbReference type="Pfam" id="PF13083">
    <property type="entry name" value="KH_KhpA-B"/>
    <property type="match status" value="1"/>
</dbReference>
<comment type="caution">
    <text evidence="4">The sequence shown here is derived from an EMBL/GenBank/DDBJ whole genome shotgun (WGS) entry which is preliminary data.</text>
</comment>
<dbReference type="GO" id="GO:0071555">
    <property type="term" value="P:cell wall organization"/>
    <property type="evidence" value="ECO:0007669"/>
    <property type="project" value="UniProtKB-KW"/>
</dbReference>
<organism evidence="4 5">
    <name type="scientific">Lactovum miscens</name>
    <dbReference type="NCBI Taxonomy" id="190387"/>
    <lineage>
        <taxon>Bacteria</taxon>
        <taxon>Bacillati</taxon>
        <taxon>Bacillota</taxon>
        <taxon>Bacilli</taxon>
        <taxon>Lactobacillales</taxon>
        <taxon>Streptococcaceae</taxon>
        <taxon>Lactovum</taxon>
    </lineage>
</organism>
<dbReference type="AlphaFoldDB" id="A0A841C758"/>
<evidence type="ECO:0000313" key="4">
    <source>
        <dbReference type="EMBL" id="MBB5888633.1"/>
    </source>
</evidence>
<dbReference type="InterPro" id="IPR015946">
    <property type="entry name" value="KH_dom-like_a/b"/>
</dbReference>
<comment type="function">
    <text evidence="3">A probable RNA chaperone. Forms a complex with KhpB which binds to cellular RNA and controls its expression. Plays a role in peptidoglycan (PG) homeostasis and cell length regulation.</text>
</comment>
<dbReference type="InterPro" id="IPR009019">
    <property type="entry name" value="KH_sf_prok-type"/>
</dbReference>
<evidence type="ECO:0000313" key="5">
    <source>
        <dbReference type="Proteomes" id="UP000562464"/>
    </source>
</evidence>
<dbReference type="RefSeq" id="WP_183540875.1">
    <property type="nucleotide sequence ID" value="NZ_DASWOY010000037.1"/>
</dbReference>
<keyword evidence="3" id="KW-0143">Chaperone</keyword>
<dbReference type="CDD" id="cd22533">
    <property type="entry name" value="KH-II_YlqC-like"/>
    <property type="match status" value="1"/>
</dbReference>
<reference evidence="4 5" key="1">
    <citation type="submission" date="2020-08" db="EMBL/GenBank/DDBJ databases">
        <title>Genomic Encyclopedia of Type Strains, Phase IV (KMG-IV): sequencing the most valuable type-strain genomes for metagenomic binning, comparative biology and taxonomic classification.</title>
        <authorList>
            <person name="Goeker M."/>
        </authorList>
    </citation>
    <scope>NUCLEOTIDE SEQUENCE [LARGE SCALE GENOMIC DNA]</scope>
    <source>
        <strain evidence="4 5">DSM 14925</strain>
    </source>
</reference>
<sequence>MTDIKELILTMVKPLVSNPSAVTLTSQDGDEFEEYHLQVDQADLGHVIGRQGRIIQAVRTIVYSIPVEEGKKKIRLLVDQDD</sequence>
<keyword evidence="3" id="KW-0133">Cell shape</keyword>
<dbReference type="Proteomes" id="UP000562464">
    <property type="component" value="Unassembled WGS sequence"/>
</dbReference>
<name>A0A841C758_9LACT</name>
<dbReference type="SUPFAM" id="SSF54814">
    <property type="entry name" value="Prokaryotic type KH domain (KH-domain type II)"/>
    <property type="match status" value="1"/>
</dbReference>
<evidence type="ECO:0000256" key="1">
    <source>
        <dbReference type="ARBA" id="ARBA00022490"/>
    </source>
</evidence>
<accession>A0A841C758</accession>
<protein>
    <recommendedName>
        <fullName evidence="3">RNA-binding protein KhpA</fullName>
    </recommendedName>
    <alternativeName>
        <fullName evidence="3">KH-domain protein A</fullName>
    </alternativeName>
</protein>
<dbReference type="HAMAP" id="MF_00088">
    <property type="entry name" value="KhpA"/>
    <property type="match status" value="1"/>
</dbReference>
<dbReference type="GO" id="GO:0005737">
    <property type="term" value="C:cytoplasm"/>
    <property type="evidence" value="ECO:0007669"/>
    <property type="project" value="UniProtKB-SubCell"/>
</dbReference>
<gene>
    <name evidence="3" type="primary">khpA</name>
    <name evidence="4" type="ORF">HNQ37_001535</name>
</gene>
<comment type="subunit">
    <text evidence="3">Forms a complex with KhpB.</text>
</comment>
<keyword evidence="2 3" id="KW-0694">RNA-binding</keyword>
<evidence type="ECO:0000256" key="3">
    <source>
        <dbReference type="HAMAP-Rule" id="MF_00088"/>
    </source>
</evidence>
<dbReference type="GO" id="GO:0008360">
    <property type="term" value="P:regulation of cell shape"/>
    <property type="evidence" value="ECO:0007669"/>
    <property type="project" value="UniProtKB-KW"/>
</dbReference>
<dbReference type="EMBL" id="JACHHV010000034">
    <property type="protein sequence ID" value="MBB5888633.1"/>
    <property type="molecule type" value="Genomic_DNA"/>
</dbReference>
<comment type="subcellular location">
    <subcellularLocation>
        <location evidence="3">Cytoplasm</location>
    </subcellularLocation>
</comment>
<dbReference type="InterPro" id="IPR020627">
    <property type="entry name" value="KhpA"/>
</dbReference>
<dbReference type="Gene3D" id="3.30.300.20">
    <property type="match status" value="1"/>
</dbReference>